<evidence type="ECO:0000313" key="6">
    <source>
        <dbReference type="Proteomes" id="UP001189429"/>
    </source>
</evidence>
<dbReference type="Gene3D" id="1.25.40.20">
    <property type="entry name" value="Ankyrin repeat-containing domain"/>
    <property type="match status" value="1"/>
</dbReference>
<keyword evidence="2 3" id="KW-0040">ANK repeat</keyword>
<sequence>MVHDGEKELLDIALVDLQGGDINSLRDAKGNTLLHSAATSGKQDICELIVEEGKAKDVDSRDSKGWTPLMVAAFYGHKKLCVYLRSKGADALLMNAYHKSCIDVARDDEIKEVLLAEQTAEGPGGGGGSAARPRRVRRRRCEGAGLLRPAER</sequence>
<evidence type="ECO:0000256" key="4">
    <source>
        <dbReference type="SAM" id="MobiDB-lite"/>
    </source>
</evidence>
<dbReference type="SUPFAM" id="SSF48403">
    <property type="entry name" value="Ankyrin repeat"/>
    <property type="match status" value="1"/>
</dbReference>
<reference evidence="5" key="1">
    <citation type="submission" date="2023-10" db="EMBL/GenBank/DDBJ databases">
        <authorList>
            <person name="Chen Y."/>
            <person name="Shah S."/>
            <person name="Dougan E. K."/>
            <person name="Thang M."/>
            <person name="Chan C."/>
        </authorList>
    </citation>
    <scope>NUCLEOTIDE SEQUENCE [LARGE SCALE GENOMIC DNA]</scope>
</reference>
<feature type="repeat" description="ANK" evidence="3">
    <location>
        <begin position="64"/>
        <end position="96"/>
    </location>
</feature>
<proteinExistence type="predicted"/>
<evidence type="ECO:0000313" key="5">
    <source>
        <dbReference type="EMBL" id="CAK0896922.1"/>
    </source>
</evidence>
<dbReference type="PROSITE" id="PS50297">
    <property type="entry name" value="ANK_REP_REGION"/>
    <property type="match status" value="2"/>
</dbReference>
<comment type="caution">
    <text evidence="5">The sequence shown here is derived from an EMBL/GenBank/DDBJ whole genome shotgun (WGS) entry which is preliminary data.</text>
</comment>
<accession>A0ABN9XBJ6</accession>
<organism evidence="5 6">
    <name type="scientific">Prorocentrum cordatum</name>
    <dbReference type="NCBI Taxonomy" id="2364126"/>
    <lineage>
        <taxon>Eukaryota</taxon>
        <taxon>Sar</taxon>
        <taxon>Alveolata</taxon>
        <taxon>Dinophyceae</taxon>
        <taxon>Prorocentrales</taxon>
        <taxon>Prorocentraceae</taxon>
        <taxon>Prorocentrum</taxon>
    </lineage>
</organism>
<keyword evidence="6" id="KW-1185">Reference proteome</keyword>
<feature type="repeat" description="ANK" evidence="3">
    <location>
        <begin position="29"/>
        <end position="61"/>
    </location>
</feature>
<feature type="region of interest" description="Disordered" evidence="4">
    <location>
        <begin position="116"/>
        <end position="152"/>
    </location>
</feature>
<evidence type="ECO:0000256" key="1">
    <source>
        <dbReference type="ARBA" id="ARBA00022737"/>
    </source>
</evidence>
<dbReference type="EMBL" id="CAUYUJ010020259">
    <property type="protein sequence ID" value="CAK0896922.1"/>
    <property type="molecule type" value="Genomic_DNA"/>
</dbReference>
<dbReference type="PANTHER" id="PTHR24171">
    <property type="entry name" value="ANKYRIN REPEAT DOMAIN-CONTAINING PROTEIN 39-RELATED"/>
    <property type="match status" value="1"/>
</dbReference>
<protein>
    <submittedName>
        <fullName evidence="5">Uncharacterized protein</fullName>
    </submittedName>
</protein>
<dbReference type="InterPro" id="IPR036770">
    <property type="entry name" value="Ankyrin_rpt-contain_sf"/>
</dbReference>
<dbReference type="PROSITE" id="PS50088">
    <property type="entry name" value="ANK_REPEAT"/>
    <property type="match status" value="2"/>
</dbReference>
<gene>
    <name evidence="5" type="ORF">PCOR1329_LOCUS75250</name>
</gene>
<dbReference type="Proteomes" id="UP001189429">
    <property type="component" value="Unassembled WGS sequence"/>
</dbReference>
<dbReference type="SMART" id="SM00248">
    <property type="entry name" value="ANK"/>
    <property type="match status" value="2"/>
</dbReference>
<name>A0ABN9XBJ6_9DINO</name>
<dbReference type="InterPro" id="IPR002110">
    <property type="entry name" value="Ankyrin_rpt"/>
</dbReference>
<keyword evidence="1" id="KW-0677">Repeat</keyword>
<dbReference type="Pfam" id="PF12796">
    <property type="entry name" value="Ank_2"/>
    <property type="match status" value="1"/>
</dbReference>
<evidence type="ECO:0000256" key="2">
    <source>
        <dbReference type="ARBA" id="ARBA00023043"/>
    </source>
</evidence>
<evidence type="ECO:0000256" key="3">
    <source>
        <dbReference type="PROSITE-ProRule" id="PRU00023"/>
    </source>
</evidence>